<evidence type="ECO:0000313" key="2">
    <source>
        <dbReference type="EMBL" id="KAE8708796.1"/>
    </source>
</evidence>
<proteinExistence type="inferred from homology"/>
<reference evidence="2" key="1">
    <citation type="submission" date="2019-09" db="EMBL/GenBank/DDBJ databases">
        <title>Draft genome information of white flower Hibiscus syriacus.</title>
        <authorList>
            <person name="Kim Y.-M."/>
        </authorList>
    </citation>
    <scope>NUCLEOTIDE SEQUENCE [LARGE SCALE GENOMIC DNA]</scope>
    <source>
        <strain evidence="2">YM2019G1</strain>
    </source>
</reference>
<dbReference type="Proteomes" id="UP000436088">
    <property type="component" value="Unassembled WGS sequence"/>
</dbReference>
<dbReference type="EMBL" id="VEPZ02000937">
    <property type="protein sequence ID" value="KAE8708796.1"/>
    <property type="molecule type" value="Genomic_DNA"/>
</dbReference>
<name>A0A6A3AWK6_HIBSY</name>
<protein>
    <submittedName>
        <fullName evidence="2">Late embryoproteinsis abundant protein Lea5-D</fullName>
    </submittedName>
</protein>
<organism evidence="2 3">
    <name type="scientific">Hibiscus syriacus</name>
    <name type="common">Rose of Sharon</name>
    <dbReference type="NCBI Taxonomy" id="106335"/>
    <lineage>
        <taxon>Eukaryota</taxon>
        <taxon>Viridiplantae</taxon>
        <taxon>Streptophyta</taxon>
        <taxon>Embryophyta</taxon>
        <taxon>Tracheophyta</taxon>
        <taxon>Spermatophyta</taxon>
        <taxon>Magnoliopsida</taxon>
        <taxon>eudicotyledons</taxon>
        <taxon>Gunneridae</taxon>
        <taxon>Pentapetalae</taxon>
        <taxon>rosids</taxon>
        <taxon>malvids</taxon>
        <taxon>Malvales</taxon>
        <taxon>Malvaceae</taxon>
        <taxon>Malvoideae</taxon>
        <taxon>Hibiscus</taxon>
    </lineage>
</organism>
<comment type="caution">
    <text evidence="2">The sequence shown here is derived from an EMBL/GenBank/DDBJ whole genome shotgun (WGS) entry which is preliminary data.</text>
</comment>
<keyword evidence="3" id="KW-1185">Reference proteome</keyword>
<dbReference type="InterPro" id="IPR004926">
    <property type="entry name" value="LEA_3a"/>
</dbReference>
<evidence type="ECO:0000256" key="1">
    <source>
        <dbReference type="ARBA" id="ARBA00007086"/>
    </source>
</evidence>
<dbReference type="Pfam" id="PF03242">
    <property type="entry name" value="LEA_3a"/>
    <property type="match status" value="1"/>
</dbReference>
<evidence type="ECO:0000313" key="3">
    <source>
        <dbReference type="Proteomes" id="UP000436088"/>
    </source>
</evidence>
<gene>
    <name evidence="2" type="ORF">F3Y22_tig00110332pilonHSYRG00237</name>
</gene>
<sequence>MARSLSSFKLLGASVFDGLYVSISRRGYSAAPPQGAVTASFGRPGLVGESGRKRYDERPGNSGAEIDAAELREMLLNHRAGPR</sequence>
<accession>A0A6A3AWK6</accession>
<dbReference type="AlphaFoldDB" id="A0A6A3AWK6"/>
<comment type="similarity">
    <text evidence="1">Belongs to the LEA type 3 family.</text>
</comment>